<evidence type="ECO:0000256" key="1">
    <source>
        <dbReference type="ARBA" id="ARBA00004370"/>
    </source>
</evidence>
<dbReference type="SUPFAM" id="SSF47928">
    <property type="entry name" value="N-terminal domain of the delta subunit of the F1F0-ATP synthase"/>
    <property type="match status" value="1"/>
</dbReference>
<protein>
    <recommendedName>
        <fullName evidence="8">ATP synthase subunit delta</fullName>
    </recommendedName>
    <alternativeName>
        <fullName evidence="8">ATP synthase F(1) sector subunit delta</fullName>
    </alternativeName>
    <alternativeName>
        <fullName evidence="8">F-type ATPase subunit delta</fullName>
        <shortName evidence="8">F-ATPase subunit delta</shortName>
    </alternativeName>
</protein>
<evidence type="ECO:0000256" key="7">
    <source>
        <dbReference type="ARBA" id="ARBA00023310"/>
    </source>
</evidence>
<evidence type="ECO:0000256" key="3">
    <source>
        <dbReference type="ARBA" id="ARBA00022781"/>
    </source>
</evidence>
<dbReference type="AlphaFoldDB" id="A0A6J4S9R4"/>
<dbReference type="InterPro" id="IPR020781">
    <property type="entry name" value="ATPase_OSCP/d_CS"/>
</dbReference>
<comment type="function">
    <text evidence="8">This protein is part of the stalk that links CF(0) to CF(1). It either transmits conformational changes from CF(0) to CF(1) or is implicated in proton conduction.</text>
</comment>
<accession>A0A6J4S9R4</accession>
<keyword evidence="5 8" id="KW-0472">Membrane</keyword>
<dbReference type="NCBIfam" id="NF004402">
    <property type="entry name" value="PRK05758.2-2"/>
    <property type="match status" value="1"/>
</dbReference>
<dbReference type="InterPro" id="IPR026015">
    <property type="entry name" value="ATP_synth_OSCP/delta_N_sf"/>
</dbReference>
<sequence>MQEIADVYARSLFQVAQEQDSLDDIHEQLGQFADAMNESHDLQVFMFSPYFSAQEKKESLAQVVEGADENLFRFLELLAERHRMPVVFRVRRTFDDMWAEERKRLEVSITSAVELDEETVETIGERIEEQTGRDVQLSTHVDPDVVGGIVLRVGNMILDASVRARLERLRRQVSTAAA</sequence>
<comment type="subcellular location">
    <subcellularLocation>
        <location evidence="8">Cell membrane</location>
        <topology evidence="8">Peripheral membrane protein</topology>
    </subcellularLocation>
    <subcellularLocation>
        <location evidence="1">Membrane</location>
    </subcellularLocation>
</comment>
<keyword evidence="2 8" id="KW-0813">Transport</keyword>
<dbReference type="Gene3D" id="1.10.520.20">
    <property type="entry name" value="N-terminal domain of the delta subunit of the F1F0-ATP synthase"/>
    <property type="match status" value="1"/>
</dbReference>
<dbReference type="PROSITE" id="PS00389">
    <property type="entry name" value="ATPASE_DELTA"/>
    <property type="match status" value="1"/>
</dbReference>
<gene>
    <name evidence="8" type="primary">atpH</name>
    <name evidence="9" type="ORF">AVDCRST_MAG45-576</name>
</gene>
<keyword evidence="8" id="KW-1003">Cell membrane</keyword>
<dbReference type="EMBL" id="CADCVU010000053">
    <property type="protein sequence ID" value="CAA9488145.1"/>
    <property type="molecule type" value="Genomic_DNA"/>
</dbReference>
<evidence type="ECO:0000256" key="6">
    <source>
        <dbReference type="ARBA" id="ARBA00023196"/>
    </source>
</evidence>
<evidence type="ECO:0000256" key="4">
    <source>
        <dbReference type="ARBA" id="ARBA00023065"/>
    </source>
</evidence>
<dbReference type="NCBIfam" id="TIGR01145">
    <property type="entry name" value="ATP_synt_delta"/>
    <property type="match status" value="1"/>
</dbReference>
<reference evidence="9" key="1">
    <citation type="submission" date="2020-02" db="EMBL/GenBank/DDBJ databases">
        <authorList>
            <person name="Meier V. D."/>
        </authorList>
    </citation>
    <scope>NUCLEOTIDE SEQUENCE</scope>
    <source>
        <strain evidence="9">AVDCRST_MAG45</strain>
    </source>
</reference>
<dbReference type="Pfam" id="PF00213">
    <property type="entry name" value="OSCP"/>
    <property type="match status" value="1"/>
</dbReference>
<name>A0A6J4S9R4_9ACTN</name>
<keyword evidence="9" id="KW-0378">Hydrolase</keyword>
<dbReference type="PANTHER" id="PTHR11910">
    <property type="entry name" value="ATP SYNTHASE DELTA CHAIN"/>
    <property type="match status" value="1"/>
</dbReference>
<keyword evidence="3 8" id="KW-0375">Hydrogen ion transport</keyword>
<proteinExistence type="inferred from homology"/>
<keyword evidence="4 8" id="KW-0406">Ion transport</keyword>
<evidence type="ECO:0000256" key="2">
    <source>
        <dbReference type="ARBA" id="ARBA00022448"/>
    </source>
</evidence>
<evidence type="ECO:0000256" key="5">
    <source>
        <dbReference type="ARBA" id="ARBA00023136"/>
    </source>
</evidence>
<keyword evidence="6 8" id="KW-0139">CF(1)</keyword>
<dbReference type="HAMAP" id="MF_01416">
    <property type="entry name" value="ATP_synth_delta_bact"/>
    <property type="match status" value="1"/>
</dbReference>
<comment type="function">
    <text evidence="8">F(1)F(0) ATP synthase produces ATP from ADP in the presence of a proton or sodium gradient. F-type ATPases consist of two structural domains, F(1) containing the extramembraneous catalytic core and F(0) containing the membrane proton channel, linked together by a central stalk and a peripheral stalk. During catalysis, ATP synthesis in the catalytic domain of F(1) is coupled via a rotary mechanism of the central stalk subunits to proton translocation.</text>
</comment>
<dbReference type="GO" id="GO:0045259">
    <property type="term" value="C:proton-transporting ATP synthase complex"/>
    <property type="evidence" value="ECO:0007669"/>
    <property type="project" value="UniProtKB-KW"/>
</dbReference>
<comment type="similarity">
    <text evidence="8">Belongs to the ATPase delta chain family.</text>
</comment>
<organism evidence="9">
    <name type="scientific">uncultured Solirubrobacterales bacterium</name>
    <dbReference type="NCBI Taxonomy" id="768556"/>
    <lineage>
        <taxon>Bacteria</taxon>
        <taxon>Bacillati</taxon>
        <taxon>Actinomycetota</taxon>
        <taxon>Thermoleophilia</taxon>
        <taxon>Solirubrobacterales</taxon>
        <taxon>environmental samples</taxon>
    </lineage>
</organism>
<dbReference type="InterPro" id="IPR000711">
    <property type="entry name" value="ATPase_OSCP/dsu"/>
</dbReference>
<evidence type="ECO:0000313" key="9">
    <source>
        <dbReference type="EMBL" id="CAA9488145.1"/>
    </source>
</evidence>
<evidence type="ECO:0000256" key="8">
    <source>
        <dbReference type="HAMAP-Rule" id="MF_01416"/>
    </source>
</evidence>
<dbReference type="GO" id="GO:0016787">
    <property type="term" value="F:hydrolase activity"/>
    <property type="evidence" value="ECO:0007669"/>
    <property type="project" value="UniProtKB-KW"/>
</dbReference>
<dbReference type="PRINTS" id="PR00125">
    <property type="entry name" value="ATPASEDELTA"/>
</dbReference>
<dbReference type="GO" id="GO:0005886">
    <property type="term" value="C:plasma membrane"/>
    <property type="evidence" value="ECO:0007669"/>
    <property type="project" value="UniProtKB-SubCell"/>
</dbReference>
<keyword evidence="7 8" id="KW-0066">ATP synthesis</keyword>
<dbReference type="GO" id="GO:0046933">
    <property type="term" value="F:proton-transporting ATP synthase activity, rotational mechanism"/>
    <property type="evidence" value="ECO:0007669"/>
    <property type="project" value="UniProtKB-UniRule"/>
</dbReference>